<dbReference type="InterPro" id="IPR003808">
    <property type="entry name" value="Fe-S_metab-assoc_dom"/>
</dbReference>
<feature type="domain" description="Fe-S metabolism associated" evidence="2">
    <location>
        <begin position="1"/>
        <end position="84"/>
    </location>
</feature>
<dbReference type="Gene3D" id="3.90.1010.10">
    <property type="match status" value="1"/>
</dbReference>
<accession>A0ABD1W5M8</accession>
<protein>
    <submittedName>
        <fullName evidence="3">SufE-like protein 2</fullName>
    </submittedName>
</protein>
<dbReference type="Pfam" id="PF02657">
    <property type="entry name" value="SufE"/>
    <property type="match status" value="1"/>
</dbReference>
<evidence type="ECO:0000259" key="2">
    <source>
        <dbReference type="Pfam" id="PF02657"/>
    </source>
</evidence>
<dbReference type="PANTHER" id="PTHR43597">
    <property type="entry name" value="SULFUR ACCEPTOR PROTEIN CSDE"/>
    <property type="match status" value="1"/>
</dbReference>
<keyword evidence="4" id="KW-1185">Reference proteome</keyword>
<sequence length="153" mass="17427">MGCTAQEWLEVKMDNSGVMKFRVDSDSEITKGFCSCLIWVLDGAKFEEILTVQADDLREMNVGLPSRGHSRVNTWHNVLISMQKRTKDLVDERNGQTIPFLIHDVTVNGSYKETQIGLFILLRRHSLIIGACMTELWHNRDADHDGSKAKHID</sequence>
<comment type="caution">
    <text evidence="3">The sequence shown here is derived from an EMBL/GenBank/DDBJ whole genome shotgun (WGS) entry which is preliminary data.</text>
</comment>
<evidence type="ECO:0000313" key="3">
    <source>
        <dbReference type="EMBL" id="KAL2544083.1"/>
    </source>
</evidence>
<name>A0ABD1W5M8_9LAMI</name>
<dbReference type="EMBL" id="JBFOLJ010000004">
    <property type="protein sequence ID" value="KAL2544083.1"/>
    <property type="molecule type" value="Genomic_DNA"/>
</dbReference>
<dbReference type="SUPFAM" id="SSF82649">
    <property type="entry name" value="SufE/NifU"/>
    <property type="match status" value="1"/>
</dbReference>
<dbReference type="Proteomes" id="UP001604277">
    <property type="component" value="Unassembled WGS sequence"/>
</dbReference>
<comment type="similarity">
    <text evidence="1">Belongs to the SufE family.</text>
</comment>
<evidence type="ECO:0000256" key="1">
    <source>
        <dbReference type="ARBA" id="ARBA00010282"/>
    </source>
</evidence>
<dbReference type="PANTHER" id="PTHR43597:SF5">
    <property type="entry name" value="SUFE-LIKE PROTEIN 2, CHLOROPLASTIC"/>
    <property type="match status" value="1"/>
</dbReference>
<dbReference type="AlphaFoldDB" id="A0ABD1W5M8"/>
<gene>
    <name evidence="3" type="ORF">Fot_13316</name>
</gene>
<organism evidence="3 4">
    <name type="scientific">Forsythia ovata</name>
    <dbReference type="NCBI Taxonomy" id="205694"/>
    <lineage>
        <taxon>Eukaryota</taxon>
        <taxon>Viridiplantae</taxon>
        <taxon>Streptophyta</taxon>
        <taxon>Embryophyta</taxon>
        <taxon>Tracheophyta</taxon>
        <taxon>Spermatophyta</taxon>
        <taxon>Magnoliopsida</taxon>
        <taxon>eudicotyledons</taxon>
        <taxon>Gunneridae</taxon>
        <taxon>Pentapetalae</taxon>
        <taxon>asterids</taxon>
        <taxon>lamiids</taxon>
        <taxon>Lamiales</taxon>
        <taxon>Oleaceae</taxon>
        <taxon>Forsythieae</taxon>
        <taxon>Forsythia</taxon>
    </lineage>
</organism>
<evidence type="ECO:0000313" key="4">
    <source>
        <dbReference type="Proteomes" id="UP001604277"/>
    </source>
</evidence>
<proteinExistence type="inferred from homology"/>
<reference evidence="4" key="1">
    <citation type="submission" date="2024-07" db="EMBL/GenBank/DDBJ databases">
        <title>Two chromosome-level genome assemblies of Korean endemic species Abeliophyllum distichum and Forsythia ovata (Oleaceae).</title>
        <authorList>
            <person name="Jang H."/>
        </authorList>
    </citation>
    <scope>NUCLEOTIDE SEQUENCE [LARGE SCALE GENOMIC DNA]</scope>
</reference>